<dbReference type="PANTHER" id="PTHR30146:SF109">
    <property type="entry name" value="HTH-TYPE TRANSCRIPTIONAL REGULATOR GALS"/>
    <property type="match status" value="1"/>
</dbReference>
<dbReference type="EMBL" id="JBJYXY010000001">
    <property type="protein sequence ID" value="MFN2977464.1"/>
    <property type="molecule type" value="Genomic_DNA"/>
</dbReference>
<dbReference type="InterPro" id="IPR000843">
    <property type="entry name" value="HTH_LacI"/>
</dbReference>
<proteinExistence type="predicted"/>
<dbReference type="Gene3D" id="3.40.50.2300">
    <property type="match status" value="2"/>
</dbReference>
<dbReference type="CDD" id="cd01392">
    <property type="entry name" value="HTH_LacI"/>
    <property type="match status" value="1"/>
</dbReference>
<evidence type="ECO:0000313" key="5">
    <source>
        <dbReference type="EMBL" id="MFN2977464.1"/>
    </source>
</evidence>
<evidence type="ECO:0000256" key="2">
    <source>
        <dbReference type="ARBA" id="ARBA00023125"/>
    </source>
</evidence>
<organism evidence="5 6">
    <name type="scientific">Terriglobus aquaticus</name>
    <dbReference type="NCBI Taxonomy" id="940139"/>
    <lineage>
        <taxon>Bacteria</taxon>
        <taxon>Pseudomonadati</taxon>
        <taxon>Acidobacteriota</taxon>
        <taxon>Terriglobia</taxon>
        <taxon>Terriglobales</taxon>
        <taxon>Acidobacteriaceae</taxon>
        <taxon>Terriglobus</taxon>
    </lineage>
</organism>
<dbReference type="SUPFAM" id="SSF47413">
    <property type="entry name" value="lambda repressor-like DNA-binding domains"/>
    <property type="match status" value="1"/>
</dbReference>
<dbReference type="InterPro" id="IPR028082">
    <property type="entry name" value="Peripla_BP_I"/>
</dbReference>
<keyword evidence="2 5" id="KW-0238">DNA-binding</keyword>
<dbReference type="InterPro" id="IPR010982">
    <property type="entry name" value="Lambda_DNA-bd_dom_sf"/>
</dbReference>
<dbReference type="Gene3D" id="1.10.260.40">
    <property type="entry name" value="lambda repressor-like DNA-binding domains"/>
    <property type="match status" value="1"/>
</dbReference>
<keyword evidence="3" id="KW-0804">Transcription</keyword>
<dbReference type="SUPFAM" id="SSF53822">
    <property type="entry name" value="Periplasmic binding protein-like I"/>
    <property type="match status" value="1"/>
</dbReference>
<feature type="domain" description="HTH lacI-type" evidence="4">
    <location>
        <begin position="3"/>
        <end position="57"/>
    </location>
</feature>
<gene>
    <name evidence="5" type="ORF">ACK2TP_16960</name>
</gene>
<evidence type="ECO:0000259" key="4">
    <source>
        <dbReference type="PROSITE" id="PS50932"/>
    </source>
</evidence>
<dbReference type="Pfam" id="PF00356">
    <property type="entry name" value="LacI"/>
    <property type="match status" value="1"/>
</dbReference>
<evidence type="ECO:0000313" key="6">
    <source>
        <dbReference type="Proteomes" id="UP001634747"/>
    </source>
</evidence>
<dbReference type="InterPro" id="IPR046335">
    <property type="entry name" value="LacI/GalR-like_sensor"/>
</dbReference>
<evidence type="ECO:0000256" key="3">
    <source>
        <dbReference type="ARBA" id="ARBA00023163"/>
    </source>
</evidence>
<keyword evidence="1" id="KW-0805">Transcription regulation</keyword>
<protein>
    <submittedName>
        <fullName evidence="5">LacI family DNA-binding transcriptional regulator</fullName>
    </submittedName>
</protein>
<keyword evidence="6" id="KW-1185">Reference proteome</keyword>
<dbReference type="SMART" id="SM00354">
    <property type="entry name" value="HTH_LACI"/>
    <property type="match status" value="1"/>
</dbReference>
<dbReference type="PROSITE" id="PS50932">
    <property type="entry name" value="HTH_LACI_2"/>
    <property type="match status" value="1"/>
</dbReference>
<reference evidence="5 6" key="1">
    <citation type="submission" date="2024-12" db="EMBL/GenBank/DDBJ databases">
        <authorList>
            <person name="Lee Y."/>
        </authorList>
    </citation>
    <scope>NUCLEOTIDE SEQUENCE [LARGE SCALE GENOMIC DNA]</scope>
    <source>
        <strain evidence="5 6">03SUJ4</strain>
    </source>
</reference>
<name>A0ABW9KNV3_9BACT</name>
<comment type="caution">
    <text evidence="5">The sequence shown here is derived from an EMBL/GenBank/DDBJ whole genome shotgun (WGS) entry which is preliminary data.</text>
</comment>
<dbReference type="Pfam" id="PF13377">
    <property type="entry name" value="Peripla_BP_3"/>
    <property type="match status" value="1"/>
</dbReference>
<accession>A0ABW9KNV3</accession>
<dbReference type="CDD" id="cd06267">
    <property type="entry name" value="PBP1_LacI_sugar_binding-like"/>
    <property type="match status" value="1"/>
</dbReference>
<dbReference type="RefSeq" id="WP_263414374.1">
    <property type="nucleotide sequence ID" value="NZ_BAABBH010000001.1"/>
</dbReference>
<dbReference type="GO" id="GO:0003677">
    <property type="term" value="F:DNA binding"/>
    <property type="evidence" value="ECO:0007669"/>
    <property type="project" value="UniProtKB-KW"/>
</dbReference>
<dbReference type="PANTHER" id="PTHR30146">
    <property type="entry name" value="LACI-RELATED TRANSCRIPTIONAL REPRESSOR"/>
    <property type="match status" value="1"/>
</dbReference>
<dbReference type="Proteomes" id="UP001634747">
    <property type="component" value="Unassembled WGS sequence"/>
</dbReference>
<evidence type="ECO:0000256" key="1">
    <source>
        <dbReference type="ARBA" id="ARBA00023015"/>
    </source>
</evidence>
<sequence length="339" mass="36454">MPTRLKDIANALDVSIVTVSKVLRGKTDVSAETRDRILRKMEELNYKPNMIARGLASGRSLTVGLVVPDIADPFFAELARSLGAHLRRSQYQLLLASADESPAVEQHEIENLLQRGVDALLIASCQTDPASLNSALARSTPCVLLDRALPGSNANFVGTDDVLAGRLATEHLLSLKRTRIAHIGSEGTSTANDRLLGYREALAHRGIPADPALTLACDLHSGRPDLLGYNAMRRLLERPEHPDAVFCYSDLLAVGAIRAAREFGRRVPEDIAIIGCGNLPISAYLEVPLSSMDQGTAELGEHASSLALQLIGSKTRSKPRSVLISPRVVVRASTGLPRA</sequence>